<dbReference type="Gene3D" id="3.40.50.1820">
    <property type="entry name" value="alpha/beta hydrolase"/>
    <property type="match status" value="1"/>
</dbReference>
<organism evidence="2 3">
    <name type="scientific">Nelumbo nucifera</name>
    <name type="common">Sacred lotus</name>
    <dbReference type="NCBI Taxonomy" id="4432"/>
    <lineage>
        <taxon>Eukaryota</taxon>
        <taxon>Viridiplantae</taxon>
        <taxon>Streptophyta</taxon>
        <taxon>Embryophyta</taxon>
        <taxon>Tracheophyta</taxon>
        <taxon>Spermatophyta</taxon>
        <taxon>Magnoliopsida</taxon>
        <taxon>Proteales</taxon>
        <taxon>Nelumbonaceae</taxon>
        <taxon>Nelumbo</taxon>
    </lineage>
</organism>
<dbReference type="PANTHER" id="PTHR23024:SF113">
    <property type="entry name" value="CARBOXYLESTERASE 8-RELATED"/>
    <property type="match status" value="1"/>
</dbReference>
<evidence type="ECO:0000313" key="3">
    <source>
        <dbReference type="RefSeq" id="XP_010255674.1"/>
    </source>
</evidence>
<gene>
    <name evidence="3" type="primary">LOC104596301</name>
</gene>
<reference evidence="3" key="1">
    <citation type="submission" date="2025-08" db="UniProtKB">
        <authorList>
            <consortium name="RefSeq"/>
        </authorList>
    </citation>
    <scope>IDENTIFICATION</scope>
</reference>
<evidence type="ECO:0000259" key="1">
    <source>
        <dbReference type="Pfam" id="PF07859"/>
    </source>
</evidence>
<keyword evidence="2" id="KW-1185">Reference proteome</keyword>
<dbReference type="SUPFAM" id="SSF53474">
    <property type="entry name" value="alpha/beta-Hydrolases"/>
    <property type="match status" value="1"/>
</dbReference>
<dbReference type="RefSeq" id="XP_010255674.1">
    <property type="nucleotide sequence ID" value="XM_010257372.2"/>
</dbReference>
<dbReference type="InParanoid" id="A0A1U7ZNI9"/>
<sequence>MEPIVITKDIIINEEKDISVRMYLPPAITSLTCTGDCHRSLRYPIQIYFHGGLILKESSSVFREEICKKAATWIPTIVLSVNYHLDSEHRLPTAFYEAEEIVMWLKQQALDPQGEVLLREFGDFSRCFFVGWSSGGNIAMYSLLHILGLDIEPLKFRGLILSQPVFGGMERTKSELKYADDMILPLSTTDEYWESILPVGADRDHEFSNPMVRGVYTDKIEMLPKCLVRGFRGDVSSDRQKYLVEILLERGLQVDAQFDDIGFHGIDLVDPRRALITMSKTREFMRSC</sequence>
<dbReference type="InterPro" id="IPR029058">
    <property type="entry name" value="AB_hydrolase_fold"/>
</dbReference>
<feature type="domain" description="Alpha/beta hydrolase fold-3" evidence="1">
    <location>
        <begin position="47"/>
        <end position="265"/>
    </location>
</feature>
<dbReference type="OrthoDB" id="408631at2759"/>
<evidence type="ECO:0000313" key="2">
    <source>
        <dbReference type="Proteomes" id="UP000189703"/>
    </source>
</evidence>
<dbReference type="Pfam" id="PF07859">
    <property type="entry name" value="Abhydrolase_3"/>
    <property type="match status" value="1"/>
</dbReference>
<dbReference type="InterPro" id="IPR013094">
    <property type="entry name" value="AB_hydrolase_3"/>
</dbReference>
<dbReference type="InterPro" id="IPR050466">
    <property type="entry name" value="Carboxylest/Gibb_receptor"/>
</dbReference>
<dbReference type="PANTHER" id="PTHR23024">
    <property type="entry name" value="ARYLACETAMIDE DEACETYLASE"/>
    <property type="match status" value="1"/>
</dbReference>
<dbReference type="eggNOG" id="KOG1515">
    <property type="taxonomic scope" value="Eukaryota"/>
</dbReference>
<dbReference type="KEGG" id="nnu:104596301"/>
<dbReference type="OMA" id="YWESILP"/>
<dbReference type="AlphaFoldDB" id="A0A1U7ZNI9"/>
<accession>A0A1U7ZNI9</accession>
<dbReference type="Proteomes" id="UP000189703">
    <property type="component" value="Unplaced"/>
</dbReference>
<dbReference type="GeneID" id="104596301"/>
<name>A0A1U7ZNI9_NELNU</name>
<proteinExistence type="predicted"/>
<protein>
    <submittedName>
        <fullName evidence="3">Probable carboxylesterase 9</fullName>
    </submittedName>
</protein>
<dbReference type="GO" id="GO:0016787">
    <property type="term" value="F:hydrolase activity"/>
    <property type="evidence" value="ECO:0007669"/>
    <property type="project" value="InterPro"/>
</dbReference>